<evidence type="ECO:0000256" key="4">
    <source>
        <dbReference type="PROSITE-ProRule" id="PRU00335"/>
    </source>
</evidence>
<gene>
    <name evidence="6" type="ORF">NMK_1390</name>
</gene>
<evidence type="ECO:0000259" key="5">
    <source>
        <dbReference type="PROSITE" id="PS50977"/>
    </source>
</evidence>
<evidence type="ECO:0000256" key="2">
    <source>
        <dbReference type="ARBA" id="ARBA00023125"/>
    </source>
</evidence>
<dbReference type="InterPro" id="IPR009057">
    <property type="entry name" value="Homeodomain-like_sf"/>
</dbReference>
<feature type="DNA-binding region" description="H-T-H motif" evidence="4">
    <location>
        <begin position="26"/>
        <end position="45"/>
    </location>
</feature>
<proteinExistence type="predicted"/>
<dbReference type="InterPro" id="IPR036271">
    <property type="entry name" value="Tet_transcr_reg_TetR-rel_C_sf"/>
</dbReference>
<name>A0A2R5F8F8_9PROT</name>
<protein>
    <submittedName>
        <fullName evidence="6">TetR family transcriptional regulator</fullName>
    </submittedName>
</protein>
<keyword evidence="2 4" id="KW-0238">DNA-binding</keyword>
<dbReference type="SUPFAM" id="SSF48498">
    <property type="entry name" value="Tetracyclin repressor-like, C-terminal domain"/>
    <property type="match status" value="1"/>
</dbReference>
<reference evidence="6 7" key="1">
    <citation type="journal article" date="2018" name="Environ. Microbiol.">
        <title>Isolation and genomic characterization of Novimethylophilus kurashikiensis gen. nov. sp. nov., a new lanthanide-dependent methylotrophic species of Methylophilaceae.</title>
        <authorList>
            <person name="Lv H."/>
            <person name="Sahin N."/>
            <person name="Tani A."/>
        </authorList>
    </citation>
    <scope>NUCLEOTIDE SEQUENCE [LARGE SCALE GENOMIC DNA]</scope>
    <source>
        <strain evidence="6 7">La2-4</strain>
    </source>
</reference>
<dbReference type="InterPro" id="IPR001647">
    <property type="entry name" value="HTH_TetR"/>
</dbReference>
<evidence type="ECO:0000313" key="6">
    <source>
        <dbReference type="EMBL" id="GBG13838.1"/>
    </source>
</evidence>
<sequence>MKPSMREHIIATASDLFKTRGINATGVDTIAATADISKVTLYKYFRTKEDLVMEIIALRTREFCDWLTERLNKESKDPSDKLNRLFDCIEEWIRSPESHGLPFMGASAEFPQPDSPINKLSAELANGFQAYLTDLANEAGAKSPETLGQQLSMLIEGAILSEQLNRAGKSLGFAREAAMLLIKSNLA</sequence>
<evidence type="ECO:0000256" key="3">
    <source>
        <dbReference type="ARBA" id="ARBA00023163"/>
    </source>
</evidence>
<organism evidence="6 7">
    <name type="scientific">Novimethylophilus kurashikiensis</name>
    <dbReference type="NCBI Taxonomy" id="1825523"/>
    <lineage>
        <taxon>Bacteria</taxon>
        <taxon>Pseudomonadati</taxon>
        <taxon>Pseudomonadota</taxon>
        <taxon>Betaproteobacteria</taxon>
        <taxon>Nitrosomonadales</taxon>
        <taxon>Methylophilaceae</taxon>
        <taxon>Novimethylophilus</taxon>
    </lineage>
</organism>
<evidence type="ECO:0000256" key="1">
    <source>
        <dbReference type="ARBA" id="ARBA00023015"/>
    </source>
</evidence>
<dbReference type="Proteomes" id="UP000245081">
    <property type="component" value="Unassembled WGS sequence"/>
</dbReference>
<evidence type="ECO:0000313" key="7">
    <source>
        <dbReference type="Proteomes" id="UP000245081"/>
    </source>
</evidence>
<feature type="domain" description="HTH tetR-type" evidence="5">
    <location>
        <begin position="3"/>
        <end position="63"/>
    </location>
</feature>
<keyword evidence="3" id="KW-0804">Transcription</keyword>
<dbReference type="PROSITE" id="PS50977">
    <property type="entry name" value="HTH_TETR_2"/>
    <property type="match status" value="1"/>
</dbReference>
<dbReference type="Pfam" id="PF00440">
    <property type="entry name" value="TetR_N"/>
    <property type="match status" value="1"/>
</dbReference>
<dbReference type="PRINTS" id="PR00455">
    <property type="entry name" value="HTHTETR"/>
</dbReference>
<accession>A0A2R5F8F8</accession>
<dbReference type="EMBL" id="BDOQ01000003">
    <property type="protein sequence ID" value="GBG13838.1"/>
    <property type="molecule type" value="Genomic_DNA"/>
</dbReference>
<dbReference type="PANTHER" id="PTHR47506">
    <property type="entry name" value="TRANSCRIPTIONAL REGULATORY PROTEIN"/>
    <property type="match status" value="1"/>
</dbReference>
<dbReference type="Gene3D" id="1.10.357.10">
    <property type="entry name" value="Tetracycline Repressor, domain 2"/>
    <property type="match status" value="1"/>
</dbReference>
<keyword evidence="7" id="KW-1185">Reference proteome</keyword>
<dbReference type="AlphaFoldDB" id="A0A2R5F8F8"/>
<comment type="caution">
    <text evidence="6">The sequence shown here is derived from an EMBL/GenBank/DDBJ whole genome shotgun (WGS) entry which is preliminary data.</text>
</comment>
<dbReference type="GO" id="GO:0003677">
    <property type="term" value="F:DNA binding"/>
    <property type="evidence" value="ECO:0007669"/>
    <property type="project" value="UniProtKB-UniRule"/>
</dbReference>
<keyword evidence="1" id="KW-0805">Transcription regulation</keyword>
<dbReference type="SUPFAM" id="SSF46689">
    <property type="entry name" value="Homeodomain-like"/>
    <property type="match status" value="1"/>
</dbReference>
<dbReference type="PANTHER" id="PTHR47506:SF1">
    <property type="entry name" value="HTH-TYPE TRANSCRIPTIONAL REGULATOR YJDC"/>
    <property type="match status" value="1"/>
</dbReference>